<dbReference type="Proteomes" id="UP000630615">
    <property type="component" value="Unassembled WGS sequence"/>
</dbReference>
<keyword evidence="2" id="KW-1185">Reference proteome</keyword>
<accession>A0ABQ1PT48</accession>
<evidence type="ECO:0000313" key="2">
    <source>
        <dbReference type="Proteomes" id="UP000630615"/>
    </source>
</evidence>
<reference evidence="2" key="1">
    <citation type="journal article" date="2019" name="Int. J. Syst. Evol. Microbiol.">
        <title>The Global Catalogue of Microorganisms (GCM) 10K type strain sequencing project: providing services to taxonomists for standard genome sequencing and annotation.</title>
        <authorList>
            <consortium name="The Broad Institute Genomics Platform"/>
            <consortium name="The Broad Institute Genome Sequencing Center for Infectious Disease"/>
            <person name="Wu L."/>
            <person name="Ma J."/>
        </authorList>
    </citation>
    <scope>NUCLEOTIDE SEQUENCE [LARGE SCALE GENOMIC DNA]</scope>
    <source>
        <strain evidence="2">CGMCC 1.15942</strain>
    </source>
</reference>
<evidence type="ECO:0000313" key="1">
    <source>
        <dbReference type="EMBL" id="GGD02725.1"/>
    </source>
</evidence>
<gene>
    <name evidence="1" type="ORF">GCM10011573_35240</name>
</gene>
<name>A0ABQ1PT48_9ENTE</name>
<proteinExistence type="predicted"/>
<organism evidence="1 2">
    <name type="scientific">Enterococcus wangshanyuanii</name>
    <dbReference type="NCBI Taxonomy" id="2005703"/>
    <lineage>
        <taxon>Bacteria</taxon>
        <taxon>Bacillati</taxon>
        <taxon>Bacillota</taxon>
        <taxon>Bacilli</taxon>
        <taxon>Lactobacillales</taxon>
        <taxon>Enterococcaceae</taxon>
        <taxon>Enterococcus</taxon>
    </lineage>
</organism>
<protein>
    <submittedName>
        <fullName evidence="1">Uncharacterized protein</fullName>
    </submittedName>
</protein>
<dbReference type="EMBL" id="BMKI01000014">
    <property type="protein sequence ID" value="GGD02725.1"/>
    <property type="molecule type" value="Genomic_DNA"/>
</dbReference>
<sequence>MAYVDPVIELSQPEKLLLSDTLRFARAFQLINDYITFYELLSKKQTQQNTLLVNYEDCYRKALNDKEFVGRPITFYNLGA</sequence>
<comment type="caution">
    <text evidence="1">The sequence shown here is derived from an EMBL/GenBank/DDBJ whole genome shotgun (WGS) entry which is preliminary data.</text>
</comment>